<organism evidence="2 3">
    <name type="scientific">Phytomonospora endophytica</name>
    <dbReference type="NCBI Taxonomy" id="714109"/>
    <lineage>
        <taxon>Bacteria</taxon>
        <taxon>Bacillati</taxon>
        <taxon>Actinomycetota</taxon>
        <taxon>Actinomycetes</taxon>
        <taxon>Micromonosporales</taxon>
        <taxon>Micromonosporaceae</taxon>
        <taxon>Phytomonospora</taxon>
    </lineage>
</organism>
<name>A0A841FEF6_9ACTN</name>
<dbReference type="AlphaFoldDB" id="A0A841FEF6"/>
<feature type="transmembrane region" description="Helical" evidence="1">
    <location>
        <begin position="12"/>
        <end position="30"/>
    </location>
</feature>
<dbReference type="Proteomes" id="UP000548476">
    <property type="component" value="Unassembled WGS sequence"/>
</dbReference>
<evidence type="ECO:0000313" key="3">
    <source>
        <dbReference type="Proteomes" id="UP000548476"/>
    </source>
</evidence>
<keyword evidence="3" id="KW-1185">Reference proteome</keyword>
<reference evidence="2 3" key="1">
    <citation type="submission" date="2020-08" db="EMBL/GenBank/DDBJ databases">
        <title>Genomic Encyclopedia of Type Strains, Phase IV (KMG-IV): sequencing the most valuable type-strain genomes for metagenomic binning, comparative biology and taxonomic classification.</title>
        <authorList>
            <person name="Goeker M."/>
        </authorList>
    </citation>
    <scope>NUCLEOTIDE SEQUENCE [LARGE SCALE GENOMIC DNA]</scope>
    <source>
        <strain evidence="2 3">YIM 65646</strain>
    </source>
</reference>
<protein>
    <submittedName>
        <fullName evidence="2">Uncharacterized protein</fullName>
    </submittedName>
</protein>
<comment type="caution">
    <text evidence="2">The sequence shown here is derived from an EMBL/GenBank/DDBJ whole genome shotgun (WGS) entry which is preliminary data.</text>
</comment>
<feature type="transmembrane region" description="Helical" evidence="1">
    <location>
        <begin position="42"/>
        <end position="58"/>
    </location>
</feature>
<keyword evidence="1" id="KW-0472">Membrane</keyword>
<keyword evidence="1" id="KW-0812">Transmembrane</keyword>
<sequence>MDNLDNPALTTAAAVAGLVLLVAAIAWFVSPRARSRLRRGRTAVLVGFLVLLALVWAFKGRG</sequence>
<evidence type="ECO:0000256" key="1">
    <source>
        <dbReference type="SAM" id="Phobius"/>
    </source>
</evidence>
<proteinExistence type="predicted"/>
<dbReference type="RefSeq" id="WP_184786254.1">
    <property type="nucleotide sequence ID" value="NZ_BONT01000097.1"/>
</dbReference>
<dbReference type="EMBL" id="JACHGT010000002">
    <property type="protein sequence ID" value="MBB6033393.1"/>
    <property type="molecule type" value="Genomic_DNA"/>
</dbReference>
<evidence type="ECO:0000313" key="2">
    <source>
        <dbReference type="EMBL" id="MBB6033393.1"/>
    </source>
</evidence>
<keyword evidence="1" id="KW-1133">Transmembrane helix</keyword>
<accession>A0A841FEF6</accession>
<gene>
    <name evidence="2" type="ORF">HNR73_001240</name>
</gene>